<name>A0A4S1XJN7_9SPHN</name>
<protein>
    <submittedName>
        <fullName evidence="3">Pilus assembly protein</fullName>
    </submittedName>
</protein>
<feature type="transmembrane region" description="Helical" evidence="1">
    <location>
        <begin position="20"/>
        <end position="43"/>
    </location>
</feature>
<gene>
    <name evidence="3" type="ORF">E5A73_03065</name>
</gene>
<evidence type="ECO:0000256" key="1">
    <source>
        <dbReference type="SAM" id="Phobius"/>
    </source>
</evidence>
<keyword evidence="1" id="KW-1133">Transmembrane helix</keyword>
<proteinExistence type="predicted"/>
<comment type="caution">
    <text evidence="3">The sequence shown here is derived from an EMBL/GenBank/DDBJ whole genome shotgun (WGS) entry which is preliminary data.</text>
</comment>
<evidence type="ECO:0000313" key="4">
    <source>
        <dbReference type="Proteomes" id="UP000306147"/>
    </source>
</evidence>
<dbReference type="Pfam" id="PF07811">
    <property type="entry name" value="TadE"/>
    <property type="match status" value="1"/>
</dbReference>
<organism evidence="3 4">
    <name type="scientific">Sphingomonas gei</name>
    <dbReference type="NCBI Taxonomy" id="1395960"/>
    <lineage>
        <taxon>Bacteria</taxon>
        <taxon>Pseudomonadati</taxon>
        <taxon>Pseudomonadota</taxon>
        <taxon>Alphaproteobacteria</taxon>
        <taxon>Sphingomonadales</taxon>
        <taxon>Sphingomonadaceae</taxon>
        <taxon>Sphingomonas</taxon>
    </lineage>
</organism>
<sequence>MARHVLSFRDDTRGVAAIEFAFIAAPLAGLMVAILQTSLTFFAQQTLETTAEKSVRKLITGEAQKASMTAAQFKTLVCTKLPSFMKCDNVYVDVTSAVSFASIATSAPTITFDGDGKVTNSFAFTPGGPGSINIVRIMYAWDVQAGPFGFDLATMSNKKRLLYATAVFKTEPYT</sequence>
<dbReference type="Proteomes" id="UP000306147">
    <property type="component" value="Unassembled WGS sequence"/>
</dbReference>
<keyword evidence="1" id="KW-0812">Transmembrane</keyword>
<keyword evidence="4" id="KW-1185">Reference proteome</keyword>
<feature type="domain" description="TadE-like" evidence="2">
    <location>
        <begin position="14"/>
        <end position="56"/>
    </location>
</feature>
<evidence type="ECO:0000259" key="2">
    <source>
        <dbReference type="Pfam" id="PF07811"/>
    </source>
</evidence>
<keyword evidence="1" id="KW-0472">Membrane</keyword>
<accession>A0A4S1XJN7</accession>
<dbReference type="OrthoDB" id="7349713at2"/>
<reference evidence="3 4" key="1">
    <citation type="submission" date="2019-04" db="EMBL/GenBank/DDBJ databases">
        <title>Sphingomonas psychrotolerans sp. nov., isolated from soil in the Tianshan Mountains, Xinjiang, China.</title>
        <authorList>
            <person name="Luo Y."/>
            <person name="Sheng H."/>
        </authorList>
    </citation>
    <scope>NUCLEOTIDE SEQUENCE [LARGE SCALE GENOMIC DNA]</scope>
    <source>
        <strain evidence="3 4">ZFGT-11</strain>
    </source>
</reference>
<dbReference type="EMBL" id="SRXT01000001">
    <property type="protein sequence ID" value="TGX56335.1"/>
    <property type="molecule type" value="Genomic_DNA"/>
</dbReference>
<dbReference type="InterPro" id="IPR012495">
    <property type="entry name" value="TadE-like_dom"/>
</dbReference>
<evidence type="ECO:0000313" key="3">
    <source>
        <dbReference type="EMBL" id="TGX56335.1"/>
    </source>
</evidence>
<dbReference type="AlphaFoldDB" id="A0A4S1XJN7"/>